<dbReference type="PROSITE" id="PS51664">
    <property type="entry name" value="YCAO"/>
    <property type="match status" value="1"/>
</dbReference>
<reference evidence="3 4" key="1">
    <citation type="submission" date="2020-08" db="EMBL/GenBank/DDBJ databases">
        <title>Genomic Encyclopedia of Type Strains, Phase IV (KMG-IV): sequencing the most valuable type-strain genomes for metagenomic binning, comparative biology and taxonomic classification.</title>
        <authorList>
            <person name="Goeker M."/>
        </authorList>
    </citation>
    <scope>NUCLEOTIDE SEQUENCE [LARGE SCALE GENOMIC DNA]</scope>
    <source>
        <strain evidence="3 4">DSM 45615</strain>
    </source>
</reference>
<dbReference type="Gene3D" id="3.40.50.720">
    <property type="entry name" value="NAD(P)-binding Rossmann-like Domain"/>
    <property type="match status" value="1"/>
</dbReference>
<dbReference type="Gene3D" id="3.30.40.250">
    <property type="match status" value="1"/>
</dbReference>
<dbReference type="Proteomes" id="UP000578449">
    <property type="component" value="Unassembled WGS sequence"/>
</dbReference>
<dbReference type="Pfam" id="PF02624">
    <property type="entry name" value="YcaO"/>
    <property type="match status" value="1"/>
</dbReference>
<feature type="region of interest" description="Disordered" evidence="1">
    <location>
        <begin position="584"/>
        <end position="603"/>
    </location>
</feature>
<organism evidence="3 4">
    <name type="scientific">Thermocatellispora tengchongensis</name>
    <dbReference type="NCBI Taxonomy" id="1073253"/>
    <lineage>
        <taxon>Bacteria</taxon>
        <taxon>Bacillati</taxon>
        <taxon>Actinomycetota</taxon>
        <taxon>Actinomycetes</taxon>
        <taxon>Streptosporangiales</taxon>
        <taxon>Streptosporangiaceae</taxon>
        <taxon>Thermocatellispora</taxon>
    </lineage>
</organism>
<evidence type="ECO:0000313" key="4">
    <source>
        <dbReference type="Proteomes" id="UP000578449"/>
    </source>
</evidence>
<name>A0A840PAD1_9ACTN</name>
<dbReference type="InterPro" id="IPR027624">
    <property type="entry name" value="TOMM_cyclo_SagD"/>
</dbReference>
<evidence type="ECO:0000313" key="3">
    <source>
        <dbReference type="EMBL" id="MBB5138344.1"/>
    </source>
</evidence>
<accession>A0A840PAD1</accession>
<protein>
    <submittedName>
        <fullName evidence="3">Thiazole/oxazole-forming peptide maturase SagD family component</fullName>
    </submittedName>
</protein>
<sequence>MTRPLRIAPGHQLYPGADGVWRCHSPDGRVTRVLTSAALMRRLPQALAGAVPIDDDMGDLLRALERRGVLVPAGTVPPLSGRVVHVTGETPIADLTAALLRPHVTVVRGPLESVDGVDMVVACAGWLPDAEWRRIDKVCARVPWHRCHADGLSFRIGPCTVPGRTATYADTRARRLAAARLPEELLTLWDRLDGGDVMTGEPENASSGLVAGLLADDVLAVLSGRPVPSEGHQVIVGACLTRRPVLPLPRPGWAWSATPRQLVDSEYGLITRVVREASALDACVIYRAYVAATDRFAPWKADRVAGGAALDDDQARDAAIGEAVERYCGNAVPDELPRGSYAGLAADAIDPDHLALYAPHQYAAAGFPFTPLTPDLEIEWASGRDLAGGAEVLVPASLVYLNYTRPPHTNAHVNAGIAAGPDRERAERSALEELFERDAVTLWWLRGRQATRYIPDGLAGPLEEAAGRGLSVTFLTIPSAFGVPVIGAFLEDRARQVVAFGTACRRDPEAAAAKAFTEAVVSYTMSLDLLDGDAAVWRTCDHPYRPYRAGRTYRDAFRPDWHDLTDLELNLQLFLDPRMQGPLLDRLREPPPGPPPAPAGPDDHVARLAAAGLRAVSVDLTTPDVRAAGLCVVRVVVPGLYANAPAAFPFLGGSRLGTAAGDLILDPLPFA</sequence>
<proteinExistence type="predicted"/>
<dbReference type="RefSeq" id="WP_185055229.1">
    <property type="nucleotide sequence ID" value="NZ_BAABIX010000019.1"/>
</dbReference>
<keyword evidence="4" id="KW-1185">Reference proteome</keyword>
<feature type="domain" description="YcaO" evidence="2">
    <location>
        <begin position="307"/>
        <end position="671"/>
    </location>
</feature>
<dbReference type="Gene3D" id="3.30.1330.230">
    <property type="match status" value="1"/>
</dbReference>
<dbReference type="PANTHER" id="PTHR37809">
    <property type="entry name" value="RIBOSOMAL PROTEIN S12 METHYLTHIOTRANSFERASE ACCESSORY FACTOR YCAO"/>
    <property type="match status" value="1"/>
</dbReference>
<dbReference type="NCBIfam" id="TIGR03604">
    <property type="entry name" value="TOMM_cyclo_SagD"/>
    <property type="match status" value="1"/>
</dbReference>
<comment type="caution">
    <text evidence="3">The sequence shown here is derived from an EMBL/GenBank/DDBJ whole genome shotgun (WGS) entry which is preliminary data.</text>
</comment>
<gene>
    <name evidence="3" type="ORF">HNP84_008098</name>
</gene>
<dbReference type="InterPro" id="IPR003776">
    <property type="entry name" value="YcaO-like_dom"/>
</dbReference>
<dbReference type="PANTHER" id="PTHR37809:SF1">
    <property type="entry name" value="RIBOSOMAL PROTEIN S12 METHYLTHIOTRANSFERASE ACCESSORY FACTOR YCAO"/>
    <property type="match status" value="1"/>
</dbReference>
<dbReference type="AlphaFoldDB" id="A0A840PAD1"/>
<evidence type="ECO:0000259" key="2">
    <source>
        <dbReference type="PROSITE" id="PS51664"/>
    </source>
</evidence>
<feature type="compositionally biased region" description="Pro residues" evidence="1">
    <location>
        <begin position="590"/>
        <end position="599"/>
    </location>
</feature>
<dbReference type="Gene3D" id="3.30.160.660">
    <property type="match status" value="1"/>
</dbReference>
<evidence type="ECO:0000256" key="1">
    <source>
        <dbReference type="SAM" id="MobiDB-lite"/>
    </source>
</evidence>
<dbReference type="EMBL" id="JACHGN010000023">
    <property type="protein sequence ID" value="MBB5138344.1"/>
    <property type="molecule type" value="Genomic_DNA"/>
</dbReference>